<evidence type="ECO:0000256" key="1">
    <source>
        <dbReference type="ARBA" id="ARBA00004477"/>
    </source>
</evidence>
<keyword evidence="15" id="KW-1185">Reference proteome</keyword>
<feature type="transmembrane region" description="Helical" evidence="12">
    <location>
        <begin position="341"/>
        <end position="360"/>
    </location>
</feature>
<evidence type="ECO:0000256" key="11">
    <source>
        <dbReference type="ARBA" id="ARBA00048899"/>
    </source>
</evidence>
<evidence type="ECO:0000313" key="15">
    <source>
        <dbReference type="Proteomes" id="UP001316803"/>
    </source>
</evidence>
<dbReference type="Pfam" id="PF03901">
    <property type="entry name" value="Glyco_transf_22"/>
    <property type="match status" value="1"/>
</dbReference>
<keyword evidence="8 12" id="KW-1133">Transmembrane helix</keyword>
<comment type="catalytic activity">
    <reaction evidence="11">
        <text>an alpha-D-Man-(1-&gt;2)-alpha-D-Man-(1-&gt;2)-alpha-D-Man-(1-&gt;3)-[alpha-D-Man-(1-&gt;2)-alpha-D-Man-(1-&gt;3)-alpha-D-Man-(1-&gt;6)]-beta-D-Man-(1-&gt;4)-beta-D-GlcNAc-(1-&gt;4)-alpha-D-GlcNAc-diphospho-di-trans,poly-cis-dolichol + a di-trans,poly-cis-dolichyl beta-D-mannosyl phosphate = an alpha-D-Man-(1-&gt;2)-alpha-D-Man-(1-&gt;2)-alpha-D-Man-(1-&gt;3)-[alpha-D-Man-(1-&gt;2)-alpha-D-Man-(1-&gt;3)-[alpha-D-Man-(1-&gt;6)]-alpha-D-Man-(1-&gt;6)]-beta-D-Man-(1-&gt;4)-beta-D-GlcNAc-(1-&gt;4)-alpha-D-GlcNAc-diphospho-di-trans,poly-cis-dolichol + a di-trans,poly-cis-dolichyl phosphate + H(+)</text>
        <dbReference type="Rhea" id="RHEA:29535"/>
        <dbReference type="Rhea" id="RHEA-COMP:19498"/>
        <dbReference type="Rhea" id="RHEA-COMP:19501"/>
        <dbReference type="Rhea" id="RHEA-COMP:19518"/>
        <dbReference type="Rhea" id="RHEA-COMP:19519"/>
        <dbReference type="ChEBI" id="CHEBI:15378"/>
        <dbReference type="ChEBI" id="CHEBI:57683"/>
        <dbReference type="ChEBI" id="CHEBI:58211"/>
        <dbReference type="ChEBI" id="CHEBI:132517"/>
        <dbReference type="ChEBI" id="CHEBI:132519"/>
        <dbReference type="EC" id="2.4.1.260"/>
    </reaction>
    <physiologicalReaction direction="left-to-right" evidence="11">
        <dbReference type="Rhea" id="RHEA:29536"/>
    </physiologicalReaction>
</comment>
<comment type="caution">
    <text evidence="14">The sequence shown here is derived from an EMBL/GenBank/DDBJ whole genome shotgun (WGS) entry which is preliminary data.</text>
</comment>
<organism evidence="14 15">
    <name type="scientific">Knufia fluminis</name>
    <dbReference type="NCBI Taxonomy" id="191047"/>
    <lineage>
        <taxon>Eukaryota</taxon>
        <taxon>Fungi</taxon>
        <taxon>Dikarya</taxon>
        <taxon>Ascomycota</taxon>
        <taxon>Pezizomycotina</taxon>
        <taxon>Eurotiomycetes</taxon>
        <taxon>Chaetothyriomycetidae</taxon>
        <taxon>Chaetothyriales</taxon>
        <taxon>Trichomeriaceae</taxon>
        <taxon>Knufia</taxon>
    </lineage>
</organism>
<comment type="pathway">
    <text evidence="2">Protein modification; protein glycosylation.</text>
</comment>
<dbReference type="GO" id="GO:0005789">
    <property type="term" value="C:endoplasmic reticulum membrane"/>
    <property type="evidence" value="ECO:0007669"/>
    <property type="project" value="UniProtKB-SubCell"/>
</dbReference>
<evidence type="ECO:0000313" key="14">
    <source>
        <dbReference type="EMBL" id="KAK5957537.1"/>
    </source>
</evidence>
<sequence>MAPALWQLAFVVFPAIAILHLHVSPYTKVEESFNIQAIHDILEYGVPVSDAASKFKTYFDHMTFPGAVPRTFIGSLVVSGLAKPEIWLERLAGKAAQTHARAVLGGMNATAMAIFARSVERAYGPIAATWYVVLQASQFHIWYYASRTLPNMFAFFLSTISLAYLLPNPTSSMGPVKRTRLGLYLMTVATVIFRSELALLLGAHCLWLFLKPQTLDAKVSLIRTTFIPSIVPGALIALLLTVTIDSYFWRSPDPLWPELSAFLSNIFPKEGSEGASAWGTQPFYWYLVAAMPRLLMNQIFMVDLFFFFPSTWQDLRVLDNLIPSYAYLLIYSILPHKETRFMFPIVPSLTLVAALTCTRLTINAHKSLATKFLLYAAIVSTVVTAFISHTILLPLSAQNYPGAHALEALHEYYPGSWEGRISAEQPRTSRPEIHVHLTNLALQSGVTRFLEQPPASAPVLEETIQAVEGSTPDSSTGKRDPIILPGDANHPALTVRPKEPSPSSSPLPDKRLFRDPLWIYDKTSNDTALLTPDFWSNFDFVVVEDPSLAIGAWEIIREVKALGRPRILKPEGIRFQKYRLGDWWNVSGDLWHAWTTPDPADIERGSTTALLHAMYPPWIATPLANLHNIAYDIIVCGVGLPRNIFSYWFEVPLETKLYILQRTTSGMEPNKARIGSSAATVSGAKPKSAMVKTAEAEDQEAPGLPQEASTDQVPLDFDRLGPLVVNKDGTLSRLDNWAQMNAQERKKTVEHLKKRNMIRLEGVEAVAQ</sequence>
<keyword evidence="5 14" id="KW-0808">Transferase</keyword>
<feature type="transmembrane region" description="Helical" evidence="12">
    <location>
        <begin position="186"/>
        <end position="210"/>
    </location>
</feature>
<evidence type="ECO:0000256" key="12">
    <source>
        <dbReference type="RuleBase" id="RU363075"/>
    </source>
</evidence>
<feature type="transmembrane region" description="Helical" evidence="12">
    <location>
        <begin position="372"/>
        <end position="392"/>
    </location>
</feature>
<evidence type="ECO:0000256" key="10">
    <source>
        <dbReference type="ARBA" id="ARBA00044721"/>
    </source>
</evidence>
<feature type="transmembrane region" description="Helical" evidence="12">
    <location>
        <begin position="148"/>
        <end position="166"/>
    </location>
</feature>
<feature type="region of interest" description="Disordered" evidence="13">
    <location>
        <begin position="467"/>
        <end position="509"/>
    </location>
</feature>
<dbReference type="PANTHER" id="PTHR22760">
    <property type="entry name" value="GLYCOSYLTRANSFERASE"/>
    <property type="match status" value="1"/>
</dbReference>
<dbReference type="PANTHER" id="PTHR22760:SF1">
    <property type="entry name" value="DOL-P-MAN:MAN(7)GLCNAC(2)-PP-DOL ALPHA-1,6-MANNOSYLTRANSFERASE"/>
    <property type="match status" value="1"/>
</dbReference>
<evidence type="ECO:0000256" key="9">
    <source>
        <dbReference type="ARBA" id="ARBA00023136"/>
    </source>
</evidence>
<dbReference type="GO" id="GO:0052917">
    <property type="term" value="F:dol-P-Man:Man(7)GlcNAc(2)-PP-Dol alpha-1,6-mannosyltransferase activity"/>
    <property type="evidence" value="ECO:0007669"/>
    <property type="project" value="UniProtKB-EC"/>
</dbReference>
<dbReference type="InterPro" id="IPR005599">
    <property type="entry name" value="GPI_mannosylTrfase"/>
</dbReference>
<feature type="transmembrane region" description="Helical" evidence="12">
    <location>
        <begin position="230"/>
        <end position="249"/>
    </location>
</feature>
<comment type="subcellular location">
    <subcellularLocation>
        <location evidence="1 12">Endoplasmic reticulum membrane</location>
        <topology evidence="1 12">Multi-pass membrane protein</topology>
    </subcellularLocation>
</comment>
<keyword evidence="4 12" id="KW-0328">Glycosyltransferase</keyword>
<feature type="region of interest" description="Disordered" evidence="13">
    <location>
        <begin position="685"/>
        <end position="710"/>
    </location>
</feature>
<dbReference type="GO" id="GO:0006487">
    <property type="term" value="P:protein N-linked glycosylation"/>
    <property type="evidence" value="ECO:0007669"/>
    <property type="project" value="TreeGrafter"/>
</dbReference>
<feature type="transmembrane region" description="Helical" evidence="12">
    <location>
        <begin position="6"/>
        <end position="23"/>
    </location>
</feature>
<evidence type="ECO:0000256" key="6">
    <source>
        <dbReference type="ARBA" id="ARBA00022692"/>
    </source>
</evidence>
<keyword evidence="6 12" id="KW-0812">Transmembrane</keyword>
<dbReference type="EC" id="2.4.1.-" evidence="12"/>
<feature type="transmembrane region" description="Helical" evidence="12">
    <location>
        <begin position="283"/>
        <end position="308"/>
    </location>
</feature>
<evidence type="ECO:0000256" key="7">
    <source>
        <dbReference type="ARBA" id="ARBA00022824"/>
    </source>
</evidence>
<evidence type="ECO:0000256" key="3">
    <source>
        <dbReference type="ARBA" id="ARBA00007063"/>
    </source>
</evidence>
<evidence type="ECO:0000256" key="2">
    <source>
        <dbReference type="ARBA" id="ARBA00004922"/>
    </source>
</evidence>
<keyword evidence="7 12" id="KW-0256">Endoplasmic reticulum</keyword>
<comment type="similarity">
    <text evidence="3 12">Belongs to the glycosyltransferase 22 family.</text>
</comment>
<dbReference type="EMBL" id="JAKLMC020000003">
    <property type="protein sequence ID" value="KAK5957537.1"/>
    <property type="molecule type" value="Genomic_DNA"/>
</dbReference>
<evidence type="ECO:0000256" key="5">
    <source>
        <dbReference type="ARBA" id="ARBA00022679"/>
    </source>
</evidence>
<evidence type="ECO:0000256" key="13">
    <source>
        <dbReference type="SAM" id="MobiDB-lite"/>
    </source>
</evidence>
<keyword evidence="9 12" id="KW-0472">Membrane</keyword>
<dbReference type="AlphaFoldDB" id="A0AAN8ES58"/>
<evidence type="ECO:0000256" key="8">
    <source>
        <dbReference type="ARBA" id="ARBA00022989"/>
    </source>
</evidence>
<accession>A0AAN8ES58</accession>
<name>A0AAN8ES58_9EURO</name>
<reference evidence="14 15" key="1">
    <citation type="submission" date="2022-12" db="EMBL/GenBank/DDBJ databases">
        <title>Genomic features and morphological characterization of a novel Knufia sp. strain isolated from spacecraft assembly facility.</title>
        <authorList>
            <person name="Teixeira M."/>
            <person name="Chander A.M."/>
            <person name="Stajich J.E."/>
            <person name="Venkateswaran K."/>
        </authorList>
    </citation>
    <scope>NUCLEOTIDE SEQUENCE [LARGE SCALE GENOMIC DNA]</scope>
    <source>
        <strain evidence="14 15">FJI-L2-BK-P2</strain>
    </source>
</reference>
<proteinExistence type="inferred from homology"/>
<comment type="function">
    <text evidence="10">Mannosyltransferase that operates in the biosynthetic pathway of dolichol-linked oligosaccharides, the glycan precursors employed in protein asparagine (N)-glycosylation. The assembly of dolichol-linked oligosaccharides begins on the cytosolic side of the endoplasmic reticulum membrane and finishes in its lumen. The sequential addition of sugars to dolichol pyrophosphate produces dolichol-linked oligosaccharides containing fourteen sugars, including two GlcNAcs, nine mannoses and three glucoses. Once assembled, the oligosaccharide is transferred from the lipid to nascent proteins by oligosaccharyltransferases. In the lumen of the endoplasmic reticulum, adds the eighth mannose residue in an alpha-1,6 linkage onto Man(7)GlcNAc(2)-PP-dolichol to produce Man(8)GlcNAc(2)-PP-dolichol.</text>
</comment>
<gene>
    <name evidence="14" type="primary">ECM39</name>
    <name evidence="14" type="ORF">OHC33_001913</name>
</gene>
<evidence type="ECO:0000256" key="4">
    <source>
        <dbReference type="ARBA" id="ARBA00022676"/>
    </source>
</evidence>
<protein>
    <recommendedName>
        <fullName evidence="12">Mannosyltransferase</fullName>
        <ecNumber evidence="12">2.4.1.-</ecNumber>
    </recommendedName>
</protein>
<dbReference type="Proteomes" id="UP001316803">
    <property type="component" value="Unassembled WGS sequence"/>
</dbReference>